<feature type="non-terminal residue" evidence="1">
    <location>
        <position position="62"/>
    </location>
</feature>
<dbReference type="AlphaFoldDB" id="A0A5J5D223"/>
<reference evidence="1 2" key="1">
    <citation type="submission" date="2019-08" db="EMBL/GenBank/DDBJ databases">
        <title>A chromosome-level genome assembly, high-density linkage maps, and genome scans reveal the genomic architecture of hybrid incompatibilities underlying speciation via character displacement in darters (Percidae: Etheostominae).</title>
        <authorList>
            <person name="Moran R.L."/>
            <person name="Catchen J.M."/>
            <person name="Fuller R.C."/>
        </authorList>
    </citation>
    <scope>NUCLEOTIDE SEQUENCE [LARGE SCALE GENOMIC DNA]</scope>
    <source>
        <strain evidence="1">EspeVRDwgs_2016</strain>
        <tissue evidence="1">Muscle</tissue>
    </source>
</reference>
<dbReference type="EMBL" id="VOFY01000013">
    <property type="protein sequence ID" value="KAA8586930.1"/>
    <property type="molecule type" value="Genomic_DNA"/>
</dbReference>
<sequence length="62" mass="7154">MVSRCQPHPFGVRYDTELQVNRYALTQQMGTAAVTHFTFAKVSSLRPGMMDWTTNHMPEDHE</sequence>
<evidence type="ECO:0000313" key="2">
    <source>
        <dbReference type="Proteomes" id="UP000327493"/>
    </source>
</evidence>
<accession>A0A5J5D223</accession>
<name>A0A5J5D223_9PERO</name>
<protein>
    <submittedName>
        <fullName evidence="1">Uncharacterized protein</fullName>
    </submittedName>
</protein>
<organism evidence="1 2">
    <name type="scientific">Etheostoma spectabile</name>
    <name type="common">orangethroat darter</name>
    <dbReference type="NCBI Taxonomy" id="54343"/>
    <lineage>
        <taxon>Eukaryota</taxon>
        <taxon>Metazoa</taxon>
        <taxon>Chordata</taxon>
        <taxon>Craniata</taxon>
        <taxon>Vertebrata</taxon>
        <taxon>Euteleostomi</taxon>
        <taxon>Actinopterygii</taxon>
        <taxon>Neopterygii</taxon>
        <taxon>Teleostei</taxon>
        <taxon>Neoteleostei</taxon>
        <taxon>Acanthomorphata</taxon>
        <taxon>Eupercaria</taxon>
        <taxon>Perciformes</taxon>
        <taxon>Percoidei</taxon>
        <taxon>Percidae</taxon>
        <taxon>Etheostomatinae</taxon>
        <taxon>Etheostoma</taxon>
    </lineage>
</organism>
<gene>
    <name evidence="1" type="ORF">FQN60_000766</name>
</gene>
<proteinExistence type="predicted"/>
<dbReference type="Proteomes" id="UP000327493">
    <property type="component" value="Chromosome 13"/>
</dbReference>
<comment type="caution">
    <text evidence="1">The sequence shown here is derived from an EMBL/GenBank/DDBJ whole genome shotgun (WGS) entry which is preliminary data.</text>
</comment>
<evidence type="ECO:0000313" key="1">
    <source>
        <dbReference type="EMBL" id="KAA8586930.1"/>
    </source>
</evidence>
<keyword evidence="2" id="KW-1185">Reference proteome</keyword>